<reference evidence="4" key="1">
    <citation type="submission" date="2023-03" db="EMBL/GenBank/DDBJ databases">
        <authorList>
            <person name="Julca I."/>
        </authorList>
    </citation>
    <scope>NUCLEOTIDE SEQUENCE</scope>
</reference>
<feature type="domain" description="Peptidase A1" evidence="3">
    <location>
        <begin position="55"/>
        <end position="445"/>
    </location>
</feature>
<evidence type="ECO:0000313" key="4">
    <source>
        <dbReference type="EMBL" id="CAI9118938.1"/>
    </source>
</evidence>
<proteinExistence type="inferred from homology"/>
<dbReference type="InterPro" id="IPR001461">
    <property type="entry name" value="Aspartic_peptidase_A1"/>
</dbReference>
<keyword evidence="2" id="KW-0732">Signal</keyword>
<dbReference type="PANTHER" id="PTHR47965">
    <property type="entry name" value="ASPARTYL PROTEASE-RELATED"/>
    <property type="match status" value="1"/>
</dbReference>
<feature type="chain" id="PRO_5043628632" evidence="2">
    <location>
        <begin position="28"/>
        <end position="461"/>
    </location>
</feature>
<dbReference type="SUPFAM" id="SSF50630">
    <property type="entry name" value="Acid proteases"/>
    <property type="match status" value="1"/>
</dbReference>
<sequence length="461" mass="51212">MALFTTLFRLLFLLLLPLFFLVTHSHGLELNSTNQKPKAVYFTITKKGPFPHHYYMTYLRLGTPSLQSVNLAVDLGGDSVWVDCDNSNYKNSSSFKAVNCRAAQCDLLRSTACGNSCNITTTNRTSPPWYCSTRACYTKPVNPFSSSAAAGSGVTGVAVRDVISIRNTADEDLSPPWQFVFTCAPSSFSAGSLPGDIKGVVGLGDSLASLPTQFTHTFFTRRRKFFVCLPERSRGVVIVGDHDLNPEFYRTFIHTPLLRRNTAFPYKGNESMEYYVCLVAIKVNGRDVPVNRTLTCTFDDKGNGGTKISTVDPYSVLESSMYQPFLKAFLKELPSFSKGAKLMKNPVKPFGACFTGMGINRTGLPRVPPIDLVFMRTEYSNDVTWRIHGGNSMVRVSGDVMCFGFVEQSRVIKKDMKQPAMVIGGYQIEESVLEFDPSRSKVGFSPRLEKAKCDDFKPNHM</sequence>
<dbReference type="PROSITE" id="PS51767">
    <property type="entry name" value="PEPTIDASE_A1"/>
    <property type="match status" value="1"/>
</dbReference>
<feature type="signal peptide" evidence="2">
    <location>
        <begin position="1"/>
        <end position="27"/>
    </location>
</feature>
<protein>
    <submittedName>
        <fullName evidence="4">OLC1v1020572C1</fullName>
    </submittedName>
</protein>
<dbReference type="Proteomes" id="UP001161247">
    <property type="component" value="Chromosome 9"/>
</dbReference>
<gene>
    <name evidence="4" type="ORF">OLC1_LOCUS24703</name>
</gene>
<accession>A0AAV1EGX1</accession>
<evidence type="ECO:0000313" key="5">
    <source>
        <dbReference type="Proteomes" id="UP001161247"/>
    </source>
</evidence>
<keyword evidence="5" id="KW-1185">Reference proteome</keyword>
<organism evidence="4 5">
    <name type="scientific">Oldenlandia corymbosa var. corymbosa</name>
    <dbReference type="NCBI Taxonomy" id="529605"/>
    <lineage>
        <taxon>Eukaryota</taxon>
        <taxon>Viridiplantae</taxon>
        <taxon>Streptophyta</taxon>
        <taxon>Embryophyta</taxon>
        <taxon>Tracheophyta</taxon>
        <taxon>Spermatophyta</taxon>
        <taxon>Magnoliopsida</taxon>
        <taxon>eudicotyledons</taxon>
        <taxon>Gunneridae</taxon>
        <taxon>Pentapetalae</taxon>
        <taxon>asterids</taxon>
        <taxon>lamiids</taxon>
        <taxon>Gentianales</taxon>
        <taxon>Rubiaceae</taxon>
        <taxon>Rubioideae</taxon>
        <taxon>Spermacoceae</taxon>
        <taxon>Hedyotis-Oldenlandia complex</taxon>
        <taxon>Oldenlandia</taxon>
    </lineage>
</organism>
<evidence type="ECO:0000259" key="3">
    <source>
        <dbReference type="PROSITE" id="PS51767"/>
    </source>
</evidence>
<comment type="similarity">
    <text evidence="1">Belongs to the peptidase A1 family.</text>
</comment>
<dbReference type="PANTHER" id="PTHR47965:SF22">
    <property type="entry name" value="EUKARYOTIC ASPARTYL PROTEASE FAMILY PROTEIN"/>
    <property type="match status" value="1"/>
</dbReference>
<name>A0AAV1EGX1_OLDCO</name>
<dbReference type="InterPro" id="IPR033121">
    <property type="entry name" value="PEPTIDASE_A1"/>
</dbReference>
<dbReference type="AlphaFoldDB" id="A0AAV1EGX1"/>
<evidence type="ECO:0000256" key="2">
    <source>
        <dbReference type="SAM" id="SignalP"/>
    </source>
</evidence>
<dbReference type="GO" id="GO:0006508">
    <property type="term" value="P:proteolysis"/>
    <property type="evidence" value="ECO:0007669"/>
    <property type="project" value="InterPro"/>
</dbReference>
<dbReference type="InterPro" id="IPR032861">
    <property type="entry name" value="TAXi_N"/>
</dbReference>
<dbReference type="Gene3D" id="2.40.70.10">
    <property type="entry name" value="Acid Proteases"/>
    <property type="match status" value="2"/>
</dbReference>
<dbReference type="Pfam" id="PF14543">
    <property type="entry name" value="TAXi_N"/>
    <property type="match status" value="1"/>
</dbReference>
<dbReference type="EMBL" id="OX459126">
    <property type="protein sequence ID" value="CAI9118938.1"/>
    <property type="molecule type" value="Genomic_DNA"/>
</dbReference>
<evidence type="ECO:0000256" key="1">
    <source>
        <dbReference type="ARBA" id="ARBA00007447"/>
    </source>
</evidence>
<dbReference type="InterPro" id="IPR021109">
    <property type="entry name" value="Peptidase_aspartic_dom_sf"/>
</dbReference>
<dbReference type="GO" id="GO:0004190">
    <property type="term" value="F:aspartic-type endopeptidase activity"/>
    <property type="evidence" value="ECO:0007669"/>
    <property type="project" value="InterPro"/>
</dbReference>
<dbReference type="Pfam" id="PF14541">
    <property type="entry name" value="TAXi_C"/>
    <property type="match status" value="1"/>
</dbReference>
<dbReference type="InterPro" id="IPR032799">
    <property type="entry name" value="TAXi_C"/>
</dbReference>